<name>A0A1Z1WND1_9ACTN</name>
<evidence type="ECO:0000313" key="1">
    <source>
        <dbReference type="EMBL" id="ARX87923.1"/>
    </source>
</evidence>
<protein>
    <submittedName>
        <fullName evidence="1">Uncharacterized protein</fullName>
    </submittedName>
</protein>
<sequence>MRAPAGAAVREGGYAVADGAPPQVERGPGWALARTEAGLTSAVVGLHGWGAEPEAADAVREVEANAYGPHSATPYLLAGAHPGGASVHVTLVVLTRDDVRPWALKEAIGCVVRGDAVRVTFPDGEELVL</sequence>
<gene>
    <name evidence="1" type="ORF">SMD44_07408</name>
</gene>
<organism evidence="1 2">
    <name type="scientific">Streptomyces alboflavus</name>
    <dbReference type="NCBI Taxonomy" id="67267"/>
    <lineage>
        <taxon>Bacteria</taxon>
        <taxon>Bacillati</taxon>
        <taxon>Actinomycetota</taxon>
        <taxon>Actinomycetes</taxon>
        <taxon>Kitasatosporales</taxon>
        <taxon>Streptomycetaceae</taxon>
        <taxon>Streptomyces</taxon>
    </lineage>
</organism>
<dbReference type="AlphaFoldDB" id="A0A1Z1WND1"/>
<evidence type="ECO:0000313" key="2">
    <source>
        <dbReference type="Proteomes" id="UP000195880"/>
    </source>
</evidence>
<proteinExistence type="predicted"/>
<dbReference type="eggNOG" id="COG4289">
    <property type="taxonomic scope" value="Bacteria"/>
</dbReference>
<dbReference type="Proteomes" id="UP000195880">
    <property type="component" value="Chromosome"/>
</dbReference>
<dbReference type="STRING" id="67267.GCA_000716675_05359"/>
<accession>A0A1Z1WND1</accession>
<dbReference type="KEGG" id="salf:SMD44_07408"/>
<reference evidence="1 2" key="1">
    <citation type="submission" date="2017-05" db="EMBL/GenBank/DDBJ databases">
        <title>Streptomyces alboflavus Genome sequencing and assembly.</title>
        <authorList>
            <person name="Wang Y."/>
            <person name="Du B."/>
            <person name="Ding Y."/>
            <person name="Liu H."/>
            <person name="Hou Q."/>
            <person name="Liu K."/>
            <person name="Wang C."/>
            <person name="Yao L."/>
        </authorList>
    </citation>
    <scope>NUCLEOTIDE SEQUENCE [LARGE SCALE GENOMIC DNA]</scope>
    <source>
        <strain evidence="1 2">MDJK44</strain>
    </source>
</reference>
<dbReference type="EMBL" id="CP021748">
    <property type="protein sequence ID" value="ARX87923.1"/>
    <property type="molecule type" value="Genomic_DNA"/>
</dbReference>
<keyword evidence="2" id="KW-1185">Reference proteome</keyword>